<organism evidence="2 3">
    <name type="scientific">Microvirga makkahensis</name>
    <dbReference type="NCBI Taxonomy" id="1128670"/>
    <lineage>
        <taxon>Bacteria</taxon>
        <taxon>Pseudomonadati</taxon>
        <taxon>Pseudomonadota</taxon>
        <taxon>Alphaproteobacteria</taxon>
        <taxon>Hyphomicrobiales</taxon>
        <taxon>Methylobacteriaceae</taxon>
        <taxon>Microvirga</taxon>
    </lineage>
</organism>
<dbReference type="AlphaFoldDB" id="A0A7X3MNY1"/>
<dbReference type="RefSeq" id="WP_160883144.1">
    <property type="nucleotide sequence ID" value="NZ_WURB01000002.1"/>
</dbReference>
<reference evidence="2 3" key="2">
    <citation type="submission" date="2020-01" db="EMBL/GenBank/DDBJ databases">
        <title>Microvirga sp. nov., an arsenate reduction bacterium isolated from Tibet hotspring sediments.</title>
        <authorList>
            <person name="Xian W.-D."/>
            <person name="Li W.-J."/>
        </authorList>
    </citation>
    <scope>NUCLEOTIDE SEQUENCE [LARGE SCALE GENOMIC DNA]</scope>
    <source>
        <strain evidence="2 3">KCTC 23863</strain>
    </source>
</reference>
<gene>
    <name evidence="2" type="ORF">GR328_03530</name>
</gene>
<reference evidence="2 3" key="1">
    <citation type="submission" date="2019-12" db="EMBL/GenBank/DDBJ databases">
        <authorList>
            <person name="Yuan C.-G."/>
        </authorList>
    </citation>
    <scope>NUCLEOTIDE SEQUENCE [LARGE SCALE GENOMIC DNA]</scope>
    <source>
        <strain evidence="2 3">KCTC 23863</strain>
    </source>
</reference>
<accession>A0A7X3MNY1</accession>
<evidence type="ECO:0000256" key="1">
    <source>
        <dbReference type="SAM" id="Phobius"/>
    </source>
</evidence>
<keyword evidence="3" id="KW-1185">Reference proteome</keyword>
<dbReference type="EMBL" id="WURB01000002">
    <property type="protein sequence ID" value="MXQ10539.1"/>
    <property type="molecule type" value="Genomic_DNA"/>
</dbReference>
<comment type="caution">
    <text evidence="2">The sequence shown here is derived from an EMBL/GenBank/DDBJ whole genome shotgun (WGS) entry which is preliminary data.</text>
</comment>
<protein>
    <submittedName>
        <fullName evidence="2">Uncharacterized protein</fullName>
    </submittedName>
</protein>
<keyword evidence="1" id="KW-1133">Transmembrane helix</keyword>
<evidence type="ECO:0000313" key="2">
    <source>
        <dbReference type="EMBL" id="MXQ10539.1"/>
    </source>
</evidence>
<feature type="transmembrane region" description="Helical" evidence="1">
    <location>
        <begin position="31"/>
        <end position="52"/>
    </location>
</feature>
<evidence type="ECO:0000313" key="3">
    <source>
        <dbReference type="Proteomes" id="UP000436483"/>
    </source>
</evidence>
<sequence>MSIAIFAALVTLTTAQLVFWETLGETLGFAASVSVLGLSASLSLILAVYVAATHTFGSQQSR</sequence>
<keyword evidence="1" id="KW-0472">Membrane</keyword>
<dbReference type="Proteomes" id="UP000436483">
    <property type="component" value="Unassembled WGS sequence"/>
</dbReference>
<proteinExistence type="predicted"/>
<name>A0A7X3MNY1_9HYPH</name>
<keyword evidence="1" id="KW-0812">Transmembrane</keyword>